<dbReference type="Proteomes" id="UP000606003">
    <property type="component" value="Unassembled WGS sequence"/>
</dbReference>
<gene>
    <name evidence="1" type="ORF">IC234_11845</name>
</gene>
<keyword evidence="2" id="KW-1185">Reference proteome</keyword>
<reference evidence="1 2" key="1">
    <citation type="submission" date="2020-09" db="EMBL/GenBank/DDBJ databases">
        <authorList>
            <person name="Kim M.K."/>
        </authorList>
    </citation>
    <scope>NUCLEOTIDE SEQUENCE [LARGE SCALE GENOMIC DNA]</scope>
    <source>
        <strain evidence="1 2">BT189</strain>
    </source>
</reference>
<sequence length="73" mass="7820">MLALDEQHQPDFVIYSPNAVLAAAVVTKRTLQQRLTDALCPATGPQVLQTAGLCFLRIGAAGGQPHPQRVLLE</sequence>
<dbReference type="EMBL" id="JACXAC010000004">
    <property type="protein sequence ID" value="MBD2722816.1"/>
    <property type="molecule type" value="Genomic_DNA"/>
</dbReference>
<accession>A0ABR8JV89</accession>
<evidence type="ECO:0000313" key="1">
    <source>
        <dbReference type="EMBL" id="MBD2722816.1"/>
    </source>
</evidence>
<comment type="caution">
    <text evidence="1">The sequence shown here is derived from an EMBL/GenBank/DDBJ whole genome shotgun (WGS) entry which is preliminary data.</text>
</comment>
<proteinExistence type="predicted"/>
<evidence type="ECO:0000313" key="2">
    <source>
        <dbReference type="Proteomes" id="UP000606003"/>
    </source>
</evidence>
<protein>
    <submittedName>
        <fullName evidence="1">Uncharacterized protein</fullName>
    </submittedName>
</protein>
<organism evidence="1 2">
    <name type="scientific">Hymenobacter armeniacus</name>
    <dbReference type="NCBI Taxonomy" id="2771358"/>
    <lineage>
        <taxon>Bacteria</taxon>
        <taxon>Pseudomonadati</taxon>
        <taxon>Bacteroidota</taxon>
        <taxon>Cytophagia</taxon>
        <taxon>Cytophagales</taxon>
        <taxon>Hymenobacteraceae</taxon>
        <taxon>Hymenobacter</taxon>
    </lineage>
</organism>
<name>A0ABR8JV89_9BACT</name>